<comment type="caution">
    <text evidence="2">The sequence shown here is derived from an EMBL/GenBank/DDBJ whole genome shotgun (WGS) entry which is preliminary data.</text>
</comment>
<organism evidence="2 3">
    <name type="scientific">Deinococcus ruber</name>
    <dbReference type="NCBI Taxonomy" id="1848197"/>
    <lineage>
        <taxon>Bacteria</taxon>
        <taxon>Thermotogati</taxon>
        <taxon>Deinococcota</taxon>
        <taxon>Deinococci</taxon>
        <taxon>Deinococcales</taxon>
        <taxon>Deinococcaceae</taxon>
        <taxon>Deinococcus</taxon>
    </lineage>
</organism>
<evidence type="ECO:0000256" key="1">
    <source>
        <dbReference type="SAM" id="MobiDB-lite"/>
    </source>
</evidence>
<dbReference type="EMBL" id="BMQL01000002">
    <property type="protein sequence ID" value="GGQ96527.1"/>
    <property type="molecule type" value="Genomic_DNA"/>
</dbReference>
<dbReference type="AlphaFoldDB" id="A0A918BYB0"/>
<name>A0A918BYB0_9DEIO</name>
<sequence>MSAVPEAFSYTLTLGGRYAGAQEWVIRPDKGQVVARVQTDFSGALPAGRRVQESRMNPQTYASAAYAEAEGQNRRPSFETIFDERSGLVTLRQGKDEATQPLLTPHHDPLSLLLWLRGGEHPQDDTVRMVGGVVHIQTLPVSSVQGQAAQVYFLRPGGAYVYVEQQSPHRLLRLIQPSDFGPVEATLNLERPRTPGKASDKTPNDKSTSERRPAQPGGKPRRRNKS</sequence>
<gene>
    <name evidence="2" type="ORF">GCM10008957_05980</name>
</gene>
<evidence type="ECO:0008006" key="4">
    <source>
        <dbReference type="Google" id="ProtNLM"/>
    </source>
</evidence>
<feature type="region of interest" description="Disordered" evidence="1">
    <location>
        <begin position="184"/>
        <end position="226"/>
    </location>
</feature>
<reference evidence="2" key="2">
    <citation type="submission" date="2020-09" db="EMBL/GenBank/DDBJ databases">
        <authorList>
            <person name="Sun Q."/>
            <person name="Ohkuma M."/>
        </authorList>
    </citation>
    <scope>NUCLEOTIDE SEQUENCE</scope>
    <source>
        <strain evidence="2">JCM 31311</strain>
    </source>
</reference>
<accession>A0A918BYB0</accession>
<keyword evidence="3" id="KW-1185">Reference proteome</keyword>
<evidence type="ECO:0000313" key="2">
    <source>
        <dbReference type="EMBL" id="GGQ96527.1"/>
    </source>
</evidence>
<protein>
    <recommendedName>
        <fullName evidence="4">DUF3108 domain-containing protein</fullName>
    </recommendedName>
</protein>
<proteinExistence type="predicted"/>
<dbReference type="Proteomes" id="UP000603865">
    <property type="component" value="Unassembled WGS sequence"/>
</dbReference>
<dbReference type="RefSeq" id="WP_229775831.1">
    <property type="nucleotide sequence ID" value="NZ_BMQL01000002.1"/>
</dbReference>
<feature type="compositionally biased region" description="Basic and acidic residues" evidence="1">
    <location>
        <begin position="190"/>
        <end position="213"/>
    </location>
</feature>
<reference evidence="2" key="1">
    <citation type="journal article" date="2014" name="Int. J. Syst. Evol. Microbiol.">
        <title>Complete genome sequence of Corynebacterium casei LMG S-19264T (=DSM 44701T), isolated from a smear-ripened cheese.</title>
        <authorList>
            <consortium name="US DOE Joint Genome Institute (JGI-PGF)"/>
            <person name="Walter F."/>
            <person name="Albersmeier A."/>
            <person name="Kalinowski J."/>
            <person name="Ruckert C."/>
        </authorList>
    </citation>
    <scope>NUCLEOTIDE SEQUENCE</scope>
    <source>
        <strain evidence="2">JCM 31311</strain>
    </source>
</reference>
<evidence type="ECO:0000313" key="3">
    <source>
        <dbReference type="Proteomes" id="UP000603865"/>
    </source>
</evidence>